<evidence type="ECO:0000256" key="4">
    <source>
        <dbReference type="ARBA" id="ARBA00022989"/>
    </source>
</evidence>
<evidence type="ECO:0000256" key="5">
    <source>
        <dbReference type="ARBA" id="ARBA00023136"/>
    </source>
</evidence>
<dbReference type="Proteomes" id="UP000007266">
    <property type="component" value="Linkage group 8"/>
</dbReference>
<keyword evidence="2 8" id="KW-1003">Cell membrane</keyword>
<reference evidence="9 10" key="2">
    <citation type="journal article" date="2010" name="Nucleic Acids Res.">
        <title>BeetleBase in 2010: revisions to provide comprehensive genomic information for Tribolium castaneum.</title>
        <authorList>
            <person name="Kim H.S."/>
            <person name="Murphy T."/>
            <person name="Xia J."/>
            <person name="Caragea D."/>
            <person name="Park Y."/>
            <person name="Beeman R.W."/>
            <person name="Lorenzen M.D."/>
            <person name="Butcher S."/>
            <person name="Manak J.R."/>
            <person name="Brown S.J."/>
        </authorList>
    </citation>
    <scope>GENOME REANNOTATION</scope>
    <source>
        <strain evidence="9 10">Georgia GA2</strain>
    </source>
</reference>
<dbReference type="PhylomeDB" id="D6WXW5"/>
<comment type="function">
    <text evidence="8">Gustatory receptor which mediates acceptance or avoidance behavior, depending on its substrates.</text>
</comment>
<feature type="transmembrane region" description="Helical" evidence="8">
    <location>
        <begin position="69"/>
        <end position="91"/>
    </location>
</feature>
<dbReference type="GO" id="GO:0030424">
    <property type="term" value="C:axon"/>
    <property type="evidence" value="ECO:0000318"/>
    <property type="project" value="GO_Central"/>
</dbReference>
<evidence type="ECO:0000256" key="8">
    <source>
        <dbReference type="RuleBase" id="RU363108"/>
    </source>
</evidence>
<dbReference type="AlphaFoldDB" id="D6WXW5"/>
<evidence type="ECO:0000256" key="3">
    <source>
        <dbReference type="ARBA" id="ARBA00022692"/>
    </source>
</evidence>
<evidence type="ECO:0000256" key="1">
    <source>
        <dbReference type="ARBA" id="ARBA00004651"/>
    </source>
</evidence>
<name>D6WXW5_TRICA</name>
<keyword evidence="7 8" id="KW-0807">Transducer</keyword>
<organism evidence="9 10">
    <name type="scientific">Tribolium castaneum</name>
    <name type="common">Red flour beetle</name>
    <dbReference type="NCBI Taxonomy" id="7070"/>
    <lineage>
        <taxon>Eukaryota</taxon>
        <taxon>Metazoa</taxon>
        <taxon>Ecdysozoa</taxon>
        <taxon>Arthropoda</taxon>
        <taxon>Hexapoda</taxon>
        <taxon>Insecta</taxon>
        <taxon>Pterygota</taxon>
        <taxon>Neoptera</taxon>
        <taxon>Endopterygota</taxon>
        <taxon>Coleoptera</taxon>
        <taxon>Polyphaga</taxon>
        <taxon>Cucujiformia</taxon>
        <taxon>Tenebrionidae</taxon>
        <taxon>Tenebrionidae incertae sedis</taxon>
        <taxon>Tribolium</taxon>
    </lineage>
</organism>
<dbReference type="GO" id="GO:0005886">
    <property type="term" value="C:plasma membrane"/>
    <property type="evidence" value="ECO:0007669"/>
    <property type="project" value="UniProtKB-SubCell"/>
</dbReference>
<feature type="transmembrane region" description="Helical" evidence="8">
    <location>
        <begin position="256"/>
        <end position="284"/>
    </location>
</feature>
<dbReference type="OMA" id="VANHIQF"/>
<evidence type="ECO:0000313" key="9">
    <source>
        <dbReference type="EMBL" id="EFA09292.1"/>
    </source>
</evidence>
<feature type="transmembrane region" description="Helical" evidence="8">
    <location>
        <begin position="130"/>
        <end position="153"/>
    </location>
</feature>
<dbReference type="PANTHER" id="PTHR21143">
    <property type="entry name" value="INVERTEBRATE GUSTATORY RECEPTOR"/>
    <property type="match status" value="1"/>
</dbReference>
<dbReference type="GO" id="GO:0050909">
    <property type="term" value="P:sensory perception of taste"/>
    <property type="evidence" value="ECO:0007669"/>
    <property type="project" value="InterPro"/>
</dbReference>
<keyword evidence="3 8" id="KW-0812">Transmembrane</keyword>
<dbReference type="GO" id="GO:0007635">
    <property type="term" value="P:chemosensory behavior"/>
    <property type="evidence" value="ECO:0000318"/>
    <property type="project" value="GO_Central"/>
</dbReference>
<proteinExistence type="inferred from homology"/>
<dbReference type="HOGENOM" id="CLU_063136_0_0_1"/>
<dbReference type="InParanoid" id="D6WXW5"/>
<evidence type="ECO:0000256" key="6">
    <source>
        <dbReference type="ARBA" id="ARBA00023170"/>
    </source>
</evidence>
<comment type="subcellular location">
    <subcellularLocation>
        <location evidence="1 8">Cell membrane</location>
        <topology evidence="1 8">Multi-pass membrane protein</topology>
    </subcellularLocation>
</comment>
<keyword evidence="10" id="KW-1185">Reference proteome</keyword>
<evidence type="ECO:0000313" key="10">
    <source>
        <dbReference type="Proteomes" id="UP000007266"/>
    </source>
</evidence>
<dbReference type="GO" id="GO:0007165">
    <property type="term" value="P:signal transduction"/>
    <property type="evidence" value="ECO:0007669"/>
    <property type="project" value="UniProtKB-KW"/>
</dbReference>
<feature type="transmembrane region" description="Helical" evidence="8">
    <location>
        <begin position="42"/>
        <end position="63"/>
    </location>
</feature>
<dbReference type="GO" id="GO:0008049">
    <property type="term" value="P:male courtship behavior"/>
    <property type="evidence" value="ECO:0000318"/>
    <property type="project" value="GO_Central"/>
</dbReference>
<feature type="transmembrane region" description="Helical" evidence="8">
    <location>
        <begin position="331"/>
        <end position="353"/>
    </location>
</feature>
<dbReference type="InterPro" id="IPR013604">
    <property type="entry name" value="7TM_chemorcpt"/>
</dbReference>
<dbReference type="EMBL" id="KQ971362">
    <property type="protein sequence ID" value="EFA09292.1"/>
    <property type="molecule type" value="Genomic_DNA"/>
</dbReference>
<accession>D6WXW5</accession>
<dbReference type="GO" id="GO:0030425">
    <property type="term" value="C:dendrite"/>
    <property type="evidence" value="ECO:0000318"/>
    <property type="project" value="GO_Central"/>
</dbReference>
<dbReference type="Pfam" id="PF08395">
    <property type="entry name" value="7tm_7"/>
    <property type="match status" value="1"/>
</dbReference>
<feature type="transmembrane region" description="Helical" evidence="8">
    <location>
        <begin position="165"/>
        <end position="190"/>
    </location>
</feature>
<keyword evidence="5 8" id="KW-0472">Membrane</keyword>
<evidence type="ECO:0000256" key="2">
    <source>
        <dbReference type="ARBA" id="ARBA00022475"/>
    </source>
</evidence>
<keyword evidence="6 8" id="KW-0675">Receptor</keyword>
<dbReference type="PANTHER" id="PTHR21143:SF133">
    <property type="entry name" value="GUSTATORY AND PHEROMONE RECEPTOR 32A-RELATED"/>
    <property type="match status" value="1"/>
</dbReference>
<keyword evidence="4 8" id="KW-1133">Transmembrane helix</keyword>
<comment type="caution">
    <text evidence="8">Lacks conserved residue(s) required for the propagation of feature annotation.</text>
</comment>
<evidence type="ECO:0000256" key="7">
    <source>
        <dbReference type="ARBA" id="ARBA00023224"/>
    </source>
</evidence>
<gene>
    <name evidence="9" type="primary">TcGr197</name>
    <name evidence="9" type="ORF">TcasGA2_TC030275</name>
</gene>
<dbReference type="FunCoup" id="D6WXW5">
    <property type="interactions" value="61"/>
</dbReference>
<sequence length="363" mass="42440">MWAPNELSEIIVVFCKIWTFFDLPVYKLETTNAKKRFKNKPAFYYFTVLSMLLLGVVFYLIFFPQENSLNYYSLLLQYFIIYGQSIGTVIYSQMKRKDFEDIFNDLLLMEEKIHEFGQTNTNYHTLGKQIVACVVLQSVLVLLATAFDVYLNMDSGPYRMYISGYYLGVLTSYHFGFFLLVMPVIIVKLFNDFISSIKEQTTEYIVEIYLDLFKLAKRIFQTLQGFILLKITTTFTTTTMDLFHCSYSLEIIEIPFVVGLIMVIGNVLLTMTTLLLDFAMFFYYHLILEKKKILSDIVKKNETNFYKNKKVDLVYLQLHQKPTTFMVCGLFPMNCSLGFSMIAGITTYVIYLVQFTPKSDIMF</sequence>
<protein>
    <recommendedName>
        <fullName evidence="8">Gustatory receptor</fullName>
    </recommendedName>
</protein>
<comment type="similarity">
    <text evidence="8">Belongs to the insect chemoreceptor superfamily. Gustatory receptor (GR) family.</text>
</comment>
<dbReference type="GO" id="GO:0043025">
    <property type="term" value="C:neuronal cell body"/>
    <property type="evidence" value="ECO:0000318"/>
    <property type="project" value="GO_Central"/>
</dbReference>
<reference evidence="9 10" key="1">
    <citation type="journal article" date="2008" name="Nature">
        <title>The genome of the model beetle and pest Tribolium castaneum.</title>
        <authorList>
            <consortium name="Tribolium Genome Sequencing Consortium"/>
            <person name="Richards S."/>
            <person name="Gibbs R.A."/>
            <person name="Weinstock G.M."/>
            <person name="Brown S.J."/>
            <person name="Denell R."/>
            <person name="Beeman R.W."/>
            <person name="Gibbs R."/>
            <person name="Beeman R.W."/>
            <person name="Brown S.J."/>
            <person name="Bucher G."/>
            <person name="Friedrich M."/>
            <person name="Grimmelikhuijzen C.J."/>
            <person name="Klingler M."/>
            <person name="Lorenzen M."/>
            <person name="Richards S."/>
            <person name="Roth S."/>
            <person name="Schroder R."/>
            <person name="Tautz D."/>
            <person name="Zdobnov E.M."/>
            <person name="Muzny D."/>
            <person name="Gibbs R.A."/>
            <person name="Weinstock G.M."/>
            <person name="Attaway T."/>
            <person name="Bell S."/>
            <person name="Buhay C.J."/>
            <person name="Chandrabose M.N."/>
            <person name="Chavez D."/>
            <person name="Clerk-Blankenburg K.P."/>
            <person name="Cree A."/>
            <person name="Dao M."/>
            <person name="Davis C."/>
            <person name="Chacko J."/>
            <person name="Dinh H."/>
            <person name="Dugan-Rocha S."/>
            <person name="Fowler G."/>
            <person name="Garner T.T."/>
            <person name="Garnes J."/>
            <person name="Gnirke A."/>
            <person name="Hawes A."/>
            <person name="Hernandez J."/>
            <person name="Hines S."/>
            <person name="Holder M."/>
            <person name="Hume J."/>
            <person name="Jhangiani S.N."/>
            <person name="Joshi V."/>
            <person name="Khan Z.M."/>
            <person name="Jackson L."/>
            <person name="Kovar C."/>
            <person name="Kowis A."/>
            <person name="Lee S."/>
            <person name="Lewis L.R."/>
            <person name="Margolis J."/>
            <person name="Morgan M."/>
            <person name="Nazareth L.V."/>
            <person name="Nguyen N."/>
            <person name="Okwuonu G."/>
            <person name="Parker D."/>
            <person name="Richards S."/>
            <person name="Ruiz S.J."/>
            <person name="Santibanez J."/>
            <person name="Savard J."/>
            <person name="Scherer S.E."/>
            <person name="Schneider B."/>
            <person name="Sodergren E."/>
            <person name="Tautz D."/>
            <person name="Vattahil S."/>
            <person name="Villasana D."/>
            <person name="White C.S."/>
            <person name="Wright R."/>
            <person name="Park Y."/>
            <person name="Beeman R.W."/>
            <person name="Lord J."/>
            <person name="Oppert B."/>
            <person name="Lorenzen M."/>
            <person name="Brown S."/>
            <person name="Wang L."/>
            <person name="Savard J."/>
            <person name="Tautz D."/>
            <person name="Richards S."/>
            <person name="Weinstock G."/>
            <person name="Gibbs R.A."/>
            <person name="Liu Y."/>
            <person name="Worley K."/>
            <person name="Weinstock G."/>
            <person name="Elsik C.G."/>
            <person name="Reese J.T."/>
            <person name="Elhaik E."/>
            <person name="Landan G."/>
            <person name="Graur D."/>
            <person name="Arensburger P."/>
            <person name="Atkinson P."/>
            <person name="Beeman R.W."/>
            <person name="Beidler J."/>
            <person name="Brown S.J."/>
            <person name="Demuth J.P."/>
            <person name="Drury D.W."/>
            <person name="Du Y.Z."/>
            <person name="Fujiwara H."/>
            <person name="Lorenzen M."/>
            <person name="Maselli V."/>
            <person name="Osanai M."/>
            <person name="Park Y."/>
            <person name="Robertson H.M."/>
            <person name="Tu Z."/>
            <person name="Wang J.J."/>
            <person name="Wang S."/>
            <person name="Richards S."/>
            <person name="Song H."/>
            <person name="Zhang L."/>
            <person name="Sodergren E."/>
            <person name="Werner D."/>
            <person name="Stanke M."/>
            <person name="Morgenstern B."/>
            <person name="Solovyev V."/>
            <person name="Kosarev P."/>
            <person name="Brown G."/>
            <person name="Chen H.C."/>
            <person name="Ermolaeva O."/>
            <person name="Hlavina W."/>
            <person name="Kapustin Y."/>
            <person name="Kiryutin B."/>
            <person name="Kitts P."/>
            <person name="Maglott D."/>
            <person name="Pruitt K."/>
            <person name="Sapojnikov V."/>
            <person name="Souvorov A."/>
            <person name="Mackey A.J."/>
            <person name="Waterhouse R.M."/>
            <person name="Wyder S."/>
            <person name="Zdobnov E.M."/>
            <person name="Zdobnov E.M."/>
            <person name="Wyder S."/>
            <person name="Kriventseva E.V."/>
            <person name="Kadowaki T."/>
            <person name="Bork P."/>
            <person name="Aranda M."/>
            <person name="Bao R."/>
            <person name="Beermann A."/>
            <person name="Berns N."/>
            <person name="Bolognesi R."/>
            <person name="Bonneton F."/>
            <person name="Bopp D."/>
            <person name="Brown S.J."/>
            <person name="Bucher G."/>
            <person name="Butts T."/>
            <person name="Chaumot A."/>
            <person name="Denell R.E."/>
            <person name="Ferrier D.E."/>
            <person name="Friedrich M."/>
            <person name="Gordon C.M."/>
            <person name="Jindra M."/>
            <person name="Klingler M."/>
            <person name="Lan Q."/>
            <person name="Lattorff H.M."/>
            <person name="Laudet V."/>
            <person name="von Levetsow C."/>
            <person name="Liu Z."/>
            <person name="Lutz R."/>
            <person name="Lynch J.A."/>
            <person name="da Fonseca R.N."/>
            <person name="Posnien N."/>
            <person name="Reuter R."/>
            <person name="Roth S."/>
            <person name="Savard J."/>
            <person name="Schinko J.B."/>
            <person name="Schmitt C."/>
            <person name="Schoppmeier M."/>
            <person name="Schroder R."/>
            <person name="Shippy T.D."/>
            <person name="Simonnet F."/>
            <person name="Marques-Souza H."/>
            <person name="Tautz D."/>
            <person name="Tomoyasu Y."/>
            <person name="Trauner J."/>
            <person name="Van der Zee M."/>
            <person name="Vervoort M."/>
            <person name="Wittkopp N."/>
            <person name="Wimmer E.A."/>
            <person name="Yang X."/>
            <person name="Jones A.K."/>
            <person name="Sattelle D.B."/>
            <person name="Ebert P.R."/>
            <person name="Nelson D."/>
            <person name="Scott J.G."/>
            <person name="Beeman R.W."/>
            <person name="Muthukrishnan S."/>
            <person name="Kramer K.J."/>
            <person name="Arakane Y."/>
            <person name="Beeman R.W."/>
            <person name="Zhu Q."/>
            <person name="Hogenkamp D."/>
            <person name="Dixit R."/>
            <person name="Oppert B."/>
            <person name="Jiang H."/>
            <person name="Zou Z."/>
            <person name="Marshall J."/>
            <person name="Elpidina E."/>
            <person name="Vinokurov K."/>
            <person name="Oppert C."/>
            <person name="Zou Z."/>
            <person name="Evans J."/>
            <person name="Lu Z."/>
            <person name="Zhao P."/>
            <person name="Sumathipala N."/>
            <person name="Altincicek B."/>
            <person name="Vilcinskas A."/>
            <person name="Williams M."/>
            <person name="Hultmark D."/>
            <person name="Hetru C."/>
            <person name="Jiang H."/>
            <person name="Grimmelikhuijzen C.J."/>
            <person name="Hauser F."/>
            <person name="Cazzamali G."/>
            <person name="Williamson M."/>
            <person name="Park Y."/>
            <person name="Li B."/>
            <person name="Tanaka Y."/>
            <person name="Predel R."/>
            <person name="Neupert S."/>
            <person name="Schachtner J."/>
            <person name="Verleyen P."/>
            <person name="Raible F."/>
            <person name="Bork P."/>
            <person name="Friedrich M."/>
            <person name="Walden K.K."/>
            <person name="Robertson H.M."/>
            <person name="Angeli S."/>
            <person name="Foret S."/>
            <person name="Bucher G."/>
            <person name="Schuetz S."/>
            <person name="Maleszka R."/>
            <person name="Wimmer E.A."/>
            <person name="Beeman R.W."/>
            <person name="Lorenzen M."/>
            <person name="Tomoyasu Y."/>
            <person name="Miller S.C."/>
            <person name="Grossmann D."/>
            <person name="Bucher G."/>
        </authorList>
    </citation>
    <scope>NUCLEOTIDE SEQUENCE [LARGE SCALE GENOMIC DNA]</scope>
    <source>
        <strain evidence="9 10">Georgia GA2</strain>
    </source>
</reference>